<dbReference type="OrthoDB" id="1692587at2759"/>
<keyword evidence="3" id="KW-1185">Reference proteome</keyword>
<name>A0A7I8K243_SPIIN</name>
<protein>
    <submittedName>
        <fullName evidence="2">Uncharacterized protein</fullName>
    </submittedName>
</protein>
<evidence type="ECO:0000313" key="2">
    <source>
        <dbReference type="EMBL" id="CAA7389634.1"/>
    </source>
</evidence>
<dbReference type="AlphaFoldDB" id="A0A7I8K243"/>
<reference evidence="2" key="1">
    <citation type="submission" date="2020-02" db="EMBL/GenBank/DDBJ databases">
        <authorList>
            <person name="Scholz U."/>
            <person name="Mascher M."/>
            <person name="Fiebig A."/>
        </authorList>
    </citation>
    <scope>NUCLEOTIDE SEQUENCE</scope>
</reference>
<accession>A0A7I8K243</accession>
<gene>
    <name evidence="1" type="ORF">SI7747_01001508</name>
    <name evidence="2" type="ORF">SI8410_01001633</name>
</gene>
<organism evidence="2 3">
    <name type="scientific">Spirodela intermedia</name>
    <name type="common">Intermediate duckweed</name>
    <dbReference type="NCBI Taxonomy" id="51605"/>
    <lineage>
        <taxon>Eukaryota</taxon>
        <taxon>Viridiplantae</taxon>
        <taxon>Streptophyta</taxon>
        <taxon>Embryophyta</taxon>
        <taxon>Tracheophyta</taxon>
        <taxon>Spermatophyta</taxon>
        <taxon>Magnoliopsida</taxon>
        <taxon>Liliopsida</taxon>
        <taxon>Araceae</taxon>
        <taxon>Lemnoideae</taxon>
        <taxon>Spirodela</taxon>
    </lineage>
</organism>
<dbReference type="EMBL" id="LR746264">
    <property type="protein sequence ID" value="CAA7389634.1"/>
    <property type="molecule type" value="Genomic_DNA"/>
</dbReference>
<evidence type="ECO:0000313" key="3">
    <source>
        <dbReference type="Proteomes" id="UP000663760"/>
    </source>
</evidence>
<proteinExistence type="predicted"/>
<evidence type="ECO:0000313" key="1">
    <source>
        <dbReference type="EMBL" id="CAA2615152.1"/>
    </source>
</evidence>
<sequence>MLSVLGKLLHRRASVSSITTFHGGSSFHRLKQLEKWNRRGNI</sequence>
<dbReference type="EMBL" id="LR743588">
    <property type="protein sequence ID" value="CAA2615152.1"/>
    <property type="molecule type" value="Genomic_DNA"/>
</dbReference>
<dbReference type="Proteomes" id="UP000663760">
    <property type="component" value="Chromosome 1"/>
</dbReference>